<comment type="caution">
    <text evidence="11">The sequence shown here is derived from an EMBL/GenBank/DDBJ whole genome shotgun (WGS) entry which is preliminary data.</text>
</comment>
<protein>
    <recommendedName>
        <fullName evidence="4">Cysteine--tRNA ligase</fullName>
    </recommendedName>
</protein>
<dbReference type="Gene3D" id="3.40.50.620">
    <property type="entry name" value="HUPs"/>
    <property type="match status" value="1"/>
</dbReference>
<dbReference type="InterPro" id="IPR056411">
    <property type="entry name" value="CysS_C"/>
</dbReference>
<evidence type="ECO:0000256" key="1">
    <source>
        <dbReference type="ARBA" id="ARBA00001947"/>
    </source>
</evidence>
<evidence type="ECO:0000256" key="7">
    <source>
        <dbReference type="ARBA" id="ARBA00022741"/>
    </source>
</evidence>
<dbReference type="AlphaFoldDB" id="A0AA43RHU7"/>
<accession>A0AA43RHU7</accession>
<dbReference type="EMBL" id="JAUMVS010000090">
    <property type="protein sequence ID" value="MDO4842088.1"/>
    <property type="molecule type" value="Genomic_DNA"/>
</dbReference>
<dbReference type="Gene3D" id="1.20.120.1910">
    <property type="entry name" value="Cysteine-tRNA ligase, C-terminal anti-codon recognition domain"/>
    <property type="match status" value="1"/>
</dbReference>
<evidence type="ECO:0000256" key="5">
    <source>
        <dbReference type="ARBA" id="ARBA00022598"/>
    </source>
</evidence>
<dbReference type="GO" id="GO:0005829">
    <property type="term" value="C:cytosol"/>
    <property type="evidence" value="ECO:0007669"/>
    <property type="project" value="TreeGrafter"/>
</dbReference>
<evidence type="ECO:0000256" key="9">
    <source>
        <dbReference type="ARBA" id="ARBA00022840"/>
    </source>
</evidence>
<feature type="non-terminal residue" evidence="11">
    <location>
        <position position="1"/>
    </location>
</feature>
<dbReference type="GO" id="GO:0005524">
    <property type="term" value="F:ATP binding"/>
    <property type="evidence" value="ECO:0007669"/>
    <property type="project" value="UniProtKB-KW"/>
</dbReference>
<dbReference type="SUPFAM" id="SSF47323">
    <property type="entry name" value="Anticodon-binding domain of a subclass of class I aminoacyl-tRNA synthetases"/>
    <property type="match status" value="1"/>
</dbReference>
<comment type="subunit">
    <text evidence="3">Monomer.</text>
</comment>
<evidence type="ECO:0000313" key="12">
    <source>
        <dbReference type="Proteomes" id="UP001168575"/>
    </source>
</evidence>
<evidence type="ECO:0000256" key="8">
    <source>
        <dbReference type="ARBA" id="ARBA00022833"/>
    </source>
</evidence>
<gene>
    <name evidence="11" type="ORF">Q3982_05370</name>
</gene>
<dbReference type="PANTHER" id="PTHR10890:SF3">
    <property type="entry name" value="CYSTEINE--TRNA LIGASE, CYTOPLASMIC"/>
    <property type="match status" value="1"/>
</dbReference>
<feature type="domain" description="Cysteinyl-tRNA synthetase class Ia DALR" evidence="10">
    <location>
        <begin position="142"/>
        <end position="210"/>
    </location>
</feature>
<comment type="cofactor">
    <cofactor evidence="1">
        <name>Zn(2+)</name>
        <dbReference type="ChEBI" id="CHEBI:29105"/>
    </cofactor>
</comment>
<dbReference type="InterPro" id="IPR015273">
    <property type="entry name" value="Cys-tRNA-synt_Ia_DALR"/>
</dbReference>
<dbReference type="GO" id="GO:0006423">
    <property type="term" value="P:cysteinyl-tRNA aminoacylation"/>
    <property type="evidence" value="ECO:0007669"/>
    <property type="project" value="InterPro"/>
</dbReference>
<evidence type="ECO:0000256" key="4">
    <source>
        <dbReference type="ARBA" id="ARBA00014738"/>
    </source>
</evidence>
<dbReference type="Pfam" id="PF01406">
    <property type="entry name" value="tRNA-synt_1e"/>
    <property type="match status" value="1"/>
</dbReference>
<comment type="subcellular location">
    <subcellularLocation>
        <location evidence="2">Cytoplasm</location>
    </subcellularLocation>
</comment>
<evidence type="ECO:0000256" key="6">
    <source>
        <dbReference type="ARBA" id="ARBA00022723"/>
    </source>
</evidence>
<dbReference type="Proteomes" id="UP001168575">
    <property type="component" value="Unassembled WGS sequence"/>
</dbReference>
<dbReference type="InterPro" id="IPR032678">
    <property type="entry name" value="tRNA-synt_1_cat_dom"/>
</dbReference>
<dbReference type="InterPro" id="IPR014729">
    <property type="entry name" value="Rossmann-like_a/b/a_fold"/>
</dbReference>
<evidence type="ECO:0000313" key="11">
    <source>
        <dbReference type="EMBL" id="MDO4842088.1"/>
    </source>
</evidence>
<name>A0AA43RHU7_9ACTN</name>
<keyword evidence="12" id="KW-1185">Reference proteome</keyword>
<dbReference type="Pfam" id="PF09190">
    <property type="entry name" value="DALR_2"/>
    <property type="match status" value="1"/>
</dbReference>
<dbReference type="GO" id="GO:0046872">
    <property type="term" value="F:metal ion binding"/>
    <property type="evidence" value="ECO:0007669"/>
    <property type="project" value="UniProtKB-KW"/>
</dbReference>
<organism evidence="11 12">
    <name type="scientific">Phoenicibacter congonensis</name>
    <dbReference type="NCBI Taxonomy" id="1944646"/>
    <lineage>
        <taxon>Bacteria</taxon>
        <taxon>Bacillati</taxon>
        <taxon>Actinomycetota</taxon>
        <taxon>Coriobacteriia</taxon>
        <taxon>Eggerthellales</taxon>
        <taxon>Eggerthellaceae</taxon>
        <taxon>Phoenicibacter</taxon>
    </lineage>
</organism>
<dbReference type="InterPro" id="IPR009080">
    <property type="entry name" value="tRNAsynth_Ia_anticodon-bd"/>
</dbReference>
<dbReference type="PANTHER" id="PTHR10890">
    <property type="entry name" value="CYSTEINYL-TRNA SYNTHETASE"/>
    <property type="match status" value="1"/>
</dbReference>
<keyword evidence="9" id="KW-0067">ATP-binding</keyword>
<keyword evidence="8" id="KW-0862">Zinc</keyword>
<dbReference type="InterPro" id="IPR024909">
    <property type="entry name" value="Cys-tRNA/MSH_ligase"/>
</dbReference>
<keyword evidence="6" id="KW-0479">Metal-binding</keyword>
<reference evidence="11" key="1">
    <citation type="submission" date="2023-07" db="EMBL/GenBank/DDBJ databases">
        <title>Between Cages and Wild: Unraveling the Impact of Captivity on Animal Microbiomes and Antimicrobial Resistance.</title>
        <authorList>
            <person name="Schmartz G.P."/>
            <person name="Rehner J."/>
            <person name="Schuff M.J."/>
            <person name="Becker S.L."/>
            <person name="Kravczyk M."/>
            <person name="Gurevich A."/>
            <person name="Francke R."/>
            <person name="Mueller R."/>
            <person name="Keller V."/>
            <person name="Keller A."/>
        </authorList>
    </citation>
    <scope>NUCLEOTIDE SEQUENCE</scope>
    <source>
        <strain evidence="11">S12M_St_49</strain>
    </source>
</reference>
<sequence length="281" mass="30524">KKYLGLPFDIHGGGSDLIFPHHENEIAQAECAWGQGFANYWMHSGMLKINDEKMSKSLGNFLMLDEILENTDAKVLRMLTLQTHYRSPLNFSEERLVESQKALANIENCLRNLQWLSSNATGDTSVIDAETVAKLCEEKKAAFVAHMDDDFNAPAAVGEVSSLTNELNKIFDANVVLSSEDAEVAKAAASLIVELMGVFGIDIDEASAAGDAEIPAEIKEICDAIGVEAAESLDDALAAIIEVRANARANKDWGTADKIRDSIAAAGWTMEDTAQGTKIYR</sequence>
<keyword evidence="7" id="KW-0547">Nucleotide-binding</keyword>
<dbReference type="SMART" id="SM00840">
    <property type="entry name" value="DALR_2"/>
    <property type="match status" value="1"/>
</dbReference>
<dbReference type="SUPFAM" id="SSF52374">
    <property type="entry name" value="Nucleotidylyl transferase"/>
    <property type="match status" value="1"/>
</dbReference>
<evidence type="ECO:0000259" key="10">
    <source>
        <dbReference type="SMART" id="SM00840"/>
    </source>
</evidence>
<dbReference type="GO" id="GO:0004817">
    <property type="term" value="F:cysteine-tRNA ligase activity"/>
    <property type="evidence" value="ECO:0007669"/>
    <property type="project" value="InterPro"/>
</dbReference>
<dbReference type="Pfam" id="PF23493">
    <property type="entry name" value="CysS_C"/>
    <property type="match status" value="1"/>
</dbReference>
<keyword evidence="5 11" id="KW-0436">Ligase</keyword>
<evidence type="ECO:0000256" key="3">
    <source>
        <dbReference type="ARBA" id="ARBA00011245"/>
    </source>
</evidence>
<evidence type="ECO:0000256" key="2">
    <source>
        <dbReference type="ARBA" id="ARBA00004496"/>
    </source>
</evidence>
<proteinExistence type="predicted"/>